<organism evidence="2 3">
    <name type="scientific">Silvimonas amylolytica</name>
    <dbReference type="NCBI Taxonomy" id="449663"/>
    <lineage>
        <taxon>Bacteria</taxon>
        <taxon>Pseudomonadati</taxon>
        <taxon>Pseudomonadota</taxon>
        <taxon>Betaproteobacteria</taxon>
        <taxon>Neisseriales</taxon>
        <taxon>Chitinibacteraceae</taxon>
        <taxon>Silvimonas</taxon>
    </lineage>
</organism>
<sequence>MVCPGVRGHRDRPGPENDDCVRKAMATCQAKDYSFTDHNCCHCAEDALTACGLSFPAKKWPNWPINPGPLPGEPGWHSKWDDFKNGK</sequence>
<evidence type="ECO:0000313" key="3">
    <source>
        <dbReference type="Proteomes" id="UP000621859"/>
    </source>
</evidence>
<dbReference type="Proteomes" id="UP000621859">
    <property type="component" value="Unassembled WGS sequence"/>
</dbReference>
<dbReference type="EMBL" id="BMLY01000013">
    <property type="protein sequence ID" value="GGP28318.1"/>
    <property type="molecule type" value="Genomic_DNA"/>
</dbReference>
<feature type="compositionally biased region" description="Basic and acidic residues" evidence="1">
    <location>
        <begin position="76"/>
        <end position="87"/>
    </location>
</feature>
<name>A0ABQ2PRP9_9NEIS</name>
<proteinExistence type="predicted"/>
<comment type="caution">
    <text evidence="2">The sequence shown here is derived from an EMBL/GenBank/DDBJ whole genome shotgun (WGS) entry which is preliminary data.</text>
</comment>
<reference evidence="3" key="1">
    <citation type="journal article" date="2019" name="Int. J. Syst. Evol. Microbiol.">
        <title>The Global Catalogue of Microorganisms (GCM) 10K type strain sequencing project: providing services to taxonomists for standard genome sequencing and annotation.</title>
        <authorList>
            <consortium name="The Broad Institute Genomics Platform"/>
            <consortium name="The Broad Institute Genome Sequencing Center for Infectious Disease"/>
            <person name="Wu L."/>
            <person name="Ma J."/>
        </authorList>
    </citation>
    <scope>NUCLEOTIDE SEQUENCE [LARGE SCALE GENOMIC DNA]</scope>
    <source>
        <strain evidence="3">CGMCC 1.8860</strain>
    </source>
</reference>
<evidence type="ECO:0000313" key="2">
    <source>
        <dbReference type="EMBL" id="GGP28318.1"/>
    </source>
</evidence>
<accession>A0ABQ2PRP9</accession>
<protein>
    <submittedName>
        <fullName evidence="2">Uncharacterized protein</fullName>
    </submittedName>
</protein>
<keyword evidence="3" id="KW-1185">Reference proteome</keyword>
<evidence type="ECO:0000256" key="1">
    <source>
        <dbReference type="SAM" id="MobiDB-lite"/>
    </source>
</evidence>
<feature type="region of interest" description="Disordered" evidence="1">
    <location>
        <begin position="66"/>
        <end position="87"/>
    </location>
</feature>
<gene>
    <name evidence="2" type="ORF">GCM10010971_41370</name>
</gene>